<comment type="caution">
    <text evidence="2">The sequence shown here is derived from an EMBL/GenBank/DDBJ whole genome shotgun (WGS) entry which is preliminary data.</text>
</comment>
<gene>
    <name evidence="2" type="ORF">FHR33_008532</name>
</gene>
<evidence type="ECO:0000313" key="3">
    <source>
        <dbReference type="Proteomes" id="UP000579945"/>
    </source>
</evidence>
<proteinExistence type="predicted"/>
<evidence type="ECO:0008006" key="4">
    <source>
        <dbReference type="Google" id="ProtNLM"/>
    </source>
</evidence>
<dbReference type="EMBL" id="JACIBV010000001">
    <property type="protein sequence ID" value="MBB3732672.1"/>
    <property type="molecule type" value="Genomic_DNA"/>
</dbReference>
<dbReference type="Proteomes" id="UP000579945">
    <property type="component" value="Unassembled WGS sequence"/>
</dbReference>
<dbReference type="AlphaFoldDB" id="A0A7W5V8N3"/>
<dbReference type="GeneID" id="95394691"/>
<protein>
    <recommendedName>
        <fullName evidence="4">Metallopeptidase</fullName>
    </recommendedName>
</protein>
<name>A0A7W5V8N3_9ACTN</name>
<dbReference type="RefSeq" id="WP_183659672.1">
    <property type="nucleotide sequence ID" value="NZ_JACIBV010000001.1"/>
</dbReference>
<dbReference type="Pfam" id="PF14247">
    <property type="entry name" value="DUF4344"/>
    <property type="match status" value="1"/>
</dbReference>
<evidence type="ECO:0000313" key="2">
    <source>
        <dbReference type="EMBL" id="MBB3732672.1"/>
    </source>
</evidence>
<feature type="compositionally biased region" description="Polar residues" evidence="1">
    <location>
        <begin position="298"/>
        <end position="308"/>
    </location>
</feature>
<dbReference type="InterPro" id="IPR025644">
    <property type="entry name" value="DUF4344"/>
</dbReference>
<sequence length="344" mass="37083">MRPRPLVAVVLAVVLAGCGTTQPTRETPVTPTVTTAAPATPTPTPTPSATGTFAFVPSYETPRDKALLPTEKKMRQNHLVEGWAEAANDGFVPPQNIPVIAKQCDTVNAFYDEEERTITMCYEMADYLAELFAKPAEGEEKPTAQEVGEHVVGALNGIYFHELGHALIDLYDLPTTGKEEDAVDQLSALVLITEAEDDKDYGSIISTIEAWGRMSKETETGPLEQGDFADDHSLSGQRYYNVMCYLYGSNHNAFLPLVADGSLPVDRAMRCEQEYAKMARAWATLLGPHLREEPPSLTPSAVPTSTPSARPPGEAQSRARGAVSSRPPAMASVDRTGAPPGAKP</sequence>
<evidence type="ECO:0000256" key="1">
    <source>
        <dbReference type="SAM" id="MobiDB-lite"/>
    </source>
</evidence>
<feature type="region of interest" description="Disordered" evidence="1">
    <location>
        <begin position="22"/>
        <end position="51"/>
    </location>
</feature>
<keyword evidence="3" id="KW-1185">Reference proteome</keyword>
<feature type="region of interest" description="Disordered" evidence="1">
    <location>
        <begin position="290"/>
        <end position="344"/>
    </location>
</feature>
<organism evidence="2 3">
    <name type="scientific">Nonomuraea dietziae</name>
    <dbReference type="NCBI Taxonomy" id="65515"/>
    <lineage>
        <taxon>Bacteria</taxon>
        <taxon>Bacillati</taxon>
        <taxon>Actinomycetota</taxon>
        <taxon>Actinomycetes</taxon>
        <taxon>Streptosporangiales</taxon>
        <taxon>Streptosporangiaceae</taxon>
        <taxon>Nonomuraea</taxon>
    </lineage>
</organism>
<accession>A0A7W5V8N3</accession>
<feature type="compositionally biased region" description="Low complexity" evidence="1">
    <location>
        <begin position="22"/>
        <end position="39"/>
    </location>
</feature>
<dbReference type="PROSITE" id="PS51257">
    <property type="entry name" value="PROKAR_LIPOPROTEIN"/>
    <property type="match status" value="1"/>
</dbReference>
<reference evidence="2 3" key="1">
    <citation type="submission" date="2020-08" db="EMBL/GenBank/DDBJ databases">
        <title>Sequencing the genomes of 1000 actinobacteria strains.</title>
        <authorList>
            <person name="Klenk H.-P."/>
        </authorList>
    </citation>
    <scope>NUCLEOTIDE SEQUENCE [LARGE SCALE GENOMIC DNA]</scope>
    <source>
        <strain evidence="2 3">DSM 44320</strain>
    </source>
</reference>